<name>A0A1H9I2P5_9SPIR</name>
<keyword evidence="1" id="KW-0812">Transmembrane</keyword>
<reference evidence="2 3" key="1">
    <citation type="submission" date="2016-10" db="EMBL/GenBank/DDBJ databases">
        <authorList>
            <person name="de Groot N.N."/>
        </authorList>
    </citation>
    <scope>NUCLEOTIDE SEQUENCE [LARGE SCALE GENOMIC DNA]</scope>
    <source>
        <strain evidence="2 3">B25</strain>
    </source>
</reference>
<evidence type="ECO:0000256" key="1">
    <source>
        <dbReference type="SAM" id="Phobius"/>
    </source>
</evidence>
<gene>
    <name evidence="2" type="ORF">SAMN04487977_10894</name>
</gene>
<dbReference type="STRING" id="163.SAMN04487775_10315"/>
<evidence type="ECO:0000313" key="2">
    <source>
        <dbReference type="EMBL" id="SEQ68874.1"/>
    </source>
</evidence>
<protein>
    <submittedName>
        <fullName evidence="2">Uncharacterized membrane protein</fullName>
    </submittedName>
</protein>
<organism evidence="2 3">
    <name type="scientific">Treponema bryantii</name>
    <dbReference type="NCBI Taxonomy" id="163"/>
    <lineage>
        <taxon>Bacteria</taxon>
        <taxon>Pseudomonadati</taxon>
        <taxon>Spirochaetota</taxon>
        <taxon>Spirochaetia</taxon>
        <taxon>Spirochaetales</taxon>
        <taxon>Treponemataceae</taxon>
        <taxon>Treponema</taxon>
    </lineage>
</organism>
<dbReference type="PANTHER" id="PTHR40076:SF1">
    <property type="entry name" value="MEMBRANE PROTEIN"/>
    <property type="match status" value="1"/>
</dbReference>
<dbReference type="OrthoDB" id="9784844at2"/>
<proteinExistence type="predicted"/>
<feature type="transmembrane region" description="Helical" evidence="1">
    <location>
        <begin position="182"/>
        <end position="206"/>
    </location>
</feature>
<dbReference type="InterPro" id="IPR010380">
    <property type="entry name" value="DUF975"/>
</dbReference>
<dbReference type="Proteomes" id="UP000182360">
    <property type="component" value="Unassembled WGS sequence"/>
</dbReference>
<keyword evidence="1" id="KW-0472">Membrane</keyword>
<feature type="transmembrane region" description="Helical" evidence="1">
    <location>
        <begin position="73"/>
        <end position="95"/>
    </location>
</feature>
<keyword evidence="3" id="KW-1185">Reference proteome</keyword>
<dbReference type="Pfam" id="PF06161">
    <property type="entry name" value="DUF975"/>
    <property type="match status" value="1"/>
</dbReference>
<accession>A0A1H9I2P5</accession>
<feature type="transmembrane region" description="Helical" evidence="1">
    <location>
        <begin position="21"/>
        <end position="39"/>
    </location>
</feature>
<dbReference type="RefSeq" id="WP_074644699.1">
    <property type="nucleotide sequence ID" value="NZ_FOFU01000008.1"/>
</dbReference>
<keyword evidence="1" id="KW-1133">Transmembrane helix</keyword>
<sequence>MFERKKYKNFAKKQLAGRWGIPVLVTVVIVIISTVFSIPDVMQLYKSGYFTALFNGNYADAAYAIDTASSTSFITSIINMVVSAIIDVAAICLYIKMSRSPEPVSFSDFIEGFNNWARATLAVLWQFLWIFLWTLLFIIPGIIKSIAYSQMFYIIAEYKEVSVSKAMRISIEITKGHKLDLFIMYLSFLGWAFLSVFTLGILYFWLLPYMNMTYVNAYHALMKEALESGRIKPEDLSE</sequence>
<feature type="transmembrane region" description="Helical" evidence="1">
    <location>
        <begin position="116"/>
        <end position="143"/>
    </location>
</feature>
<dbReference type="PANTHER" id="PTHR40076">
    <property type="entry name" value="MEMBRANE PROTEIN-RELATED"/>
    <property type="match status" value="1"/>
</dbReference>
<dbReference type="EMBL" id="FOFU01000008">
    <property type="protein sequence ID" value="SEQ68874.1"/>
    <property type="molecule type" value="Genomic_DNA"/>
</dbReference>
<dbReference type="AlphaFoldDB" id="A0A1H9I2P5"/>
<evidence type="ECO:0000313" key="3">
    <source>
        <dbReference type="Proteomes" id="UP000182360"/>
    </source>
</evidence>